<feature type="binding site" evidence="10">
    <location>
        <position position="672"/>
    </location>
    <ligand>
        <name>NAD(+)</name>
        <dbReference type="ChEBI" id="CHEBI:57540"/>
    </ligand>
</feature>
<feature type="binding site" evidence="10">
    <location>
        <position position="301"/>
    </location>
    <ligand>
        <name>FAD</name>
        <dbReference type="ChEBI" id="CHEBI:57692"/>
    </ligand>
</feature>
<evidence type="ECO:0000256" key="2">
    <source>
        <dbReference type="ARBA" id="ARBA00012884"/>
    </source>
</evidence>
<dbReference type="PROSITE" id="PS00070">
    <property type="entry name" value="ALDEHYDE_DEHYDR_CYS"/>
    <property type="match status" value="1"/>
</dbReference>
<keyword evidence="9 10" id="KW-0002">3D-structure</keyword>
<dbReference type="Gene3D" id="3.20.20.220">
    <property type="match status" value="1"/>
</dbReference>
<feature type="active site" evidence="6">
    <location>
        <position position="691"/>
    </location>
</feature>
<sequence>GHMQEGEQLMSYINRDLENLQERIIARANEWLAAEQKSAKSKETEQLAAMVHDPSGVEFTMRFVDRVARPQDNQVAARELTKLTDTELPGFIGPIDRALVNTGAKMAKFVPNFIMPAARTRLRQMVSHLVLDAEGKALNKLLDESKAKGYRLNVNLLGEAVLGDGEANNRLTRTMELLKNPRVDYVSIKATSVVAQLNPWDIDGNTELLKERLRPLYRLALQRSPHPFINLDMEEYKDLHVTIRLFEELLMEEEFLGLEAGIVLQAYLPDSFQALQQLADFAKRRAAAGGAKIKIRLVKGANLSMEKVDAELHGWYPAPYATKEEVDANFLRMMDYILRPEHENVRVGIASHNLFSVASAYELSVERGVETQLDVEMLQGMAPAQAEAVRQAVGTVILYTPVVHAEDFDVAVSYLVRRLEENGAPENFLYALFGGDLTEQEARFRESVAQRWKVAEDSRRLSTPETFNASDSDPALLSTLEWARTLEDPQPKWRLITDVEEVDKTVAGLLKSPRLDIAERTALLQRAADELENIRQDLLGVMTHEAGKTIAEADPEVSEAIDFARYYARCANALNTPGHSKFTPHNLVVVASPWNFPVAIPLGGVFASLAAGAKAILKPAPEVRRCAEVALTALRKAGIGEDLVQLMHTDEADAGRRLMSHPDVDAIILTGASETASLFRGWKPEMNIHAETSGKNAIIVTPSADPDLAVADVYKSAFGHAGQKCSAASLVILVGDVGRFTDQLIDATRTLRVGYGHELSTTMNGLISPPGEKLHRGLTTLETGESWLVKPEKLNDEGTLWSPGIRDNVRPGSWFHTHECFGPVLGIMHAESLEQAIEWQNSTGFGLTGGIHSLDEDEVELWKEKVEVGNAYINRGITGAIVQRQPFGGWKNSSVGVGAKAGGPNYVAQLGTWEDIESDVPSVSLPPAYRELANTEFLKRAAALDEIAWRTEFGVEQDFTGLRCESNVFRYRPLETLYVVGDDEEQFNRLKLAALRTGTELRKLETHEWFPPHSRIRAIGDAPVPTTIYEWAALNGSVVIDGPVLADGRRELLHFLKEQAVSTTNHRFGYIKEETS</sequence>
<dbReference type="GO" id="GO:0003700">
    <property type="term" value="F:DNA-binding transcription factor activity"/>
    <property type="evidence" value="ECO:0007669"/>
    <property type="project" value="InterPro"/>
</dbReference>
<keyword evidence="10" id="KW-0285">Flavoprotein</keyword>
<evidence type="ECO:0000256" key="3">
    <source>
        <dbReference type="ARBA" id="ARBA00023002"/>
    </source>
</evidence>
<evidence type="ECO:0000259" key="7">
    <source>
        <dbReference type="Pfam" id="PF00171"/>
    </source>
</evidence>
<dbReference type="PANTHER" id="PTHR42862:SF1">
    <property type="entry name" value="DELTA-1-PYRROLINE-5-CARBOXYLATE DEHYDROGENASE 2, ISOFORM A-RELATED"/>
    <property type="match status" value="1"/>
</dbReference>
<name>A0A1X8XLF1_9CORY</name>
<feature type="active site" evidence="6">
    <location>
        <position position="725"/>
    </location>
</feature>
<feature type="domain" description="Aldehyde dehydrogenase" evidence="7">
    <location>
        <begin position="514"/>
        <end position="905"/>
    </location>
</feature>
<dbReference type="InterPro" id="IPR025703">
    <property type="entry name" value="Bifunct_PutA"/>
</dbReference>
<feature type="binding site" evidence="10">
    <location>
        <position position="675"/>
    </location>
    <ligand>
        <name>NAD(+)</name>
        <dbReference type="ChEBI" id="CHEBI:57540"/>
    </ligand>
</feature>
<dbReference type="Pfam" id="PF00171">
    <property type="entry name" value="Aldedh"/>
    <property type="match status" value="1"/>
</dbReference>
<proteinExistence type="evidence at protein level"/>
<feature type="binding site" evidence="10">
    <location>
        <position position="651"/>
    </location>
    <ligand>
        <name>NAD(+)</name>
        <dbReference type="ChEBI" id="CHEBI:57540"/>
    </ligand>
</feature>
<feature type="binding site" evidence="10">
    <location>
        <position position="351"/>
    </location>
    <ligand>
        <name>FAD</name>
        <dbReference type="ChEBI" id="CHEBI:57692"/>
    </ligand>
</feature>
<keyword evidence="10" id="KW-0547">Nucleotide-binding</keyword>
<dbReference type="PDBsum" id="5UX5"/>
<dbReference type="SMR" id="A0A1X8XLF1"/>
<dbReference type="InterPro" id="IPR016162">
    <property type="entry name" value="Ald_DH_N"/>
</dbReference>
<dbReference type="InterPro" id="IPR015590">
    <property type="entry name" value="Aldehyde_DH_dom"/>
</dbReference>
<dbReference type="Pfam" id="PF01619">
    <property type="entry name" value="Pro_dh"/>
    <property type="match status" value="1"/>
</dbReference>
<dbReference type="PANTHER" id="PTHR42862">
    <property type="entry name" value="DELTA-1-PYRROLINE-5-CARBOXYLATE DEHYDROGENASE 1, ISOFORM A-RELATED"/>
    <property type="match status" value="1"/>
</dbReference>
<dbReference type="Gene3D" id="3.40.309.10">
    <property type="entry name" value="Aldehyde Dehydrogenase, Chain A, domain 2"/>
    <property type="match status" value="1"/>
</dbReference>
<evidence type="ECO:0007829" key="10">
    <source>
        <dbReference type="PDB" id="5UX5"/>
    </source>
</evidence>
<dbReference type="EC" id="1.2.1.88" evidence="2"/>
<keyword evidence="3" id="KW-0560">Oxidoreductase</keyword>
<dbReference type="SUPFAM" id="SSF53720">
    <property type="entry name" value="ALDH-like"/>
    <property type="match status" value="1"/>
</dbReference>
<feature type="binding site" evidence="10">
    <location>
        <position position="300"/>
    </location>
    <ligand>
        <name>FAD</name>
        <dbReference type="ChEBI" id="CHEBI:57692"/>
    </ligand>
</feature>
<feature type="binding site" evidence="10">
    <location>
        <position position="265"/>
    </location>
    <ligand>
        <name>FAD</name>
        <dbReference type="ChEBI" id="CHEBI:57692"/>
    </ligand>
</feature>
<evidence type="ECO:0000259" key="8">
    <source>
        <dbReference type="Pfam" id="PF01619"/>
    </source>
</evidence>
<reference evidence="9 10" key="1">
    <citation type="journal article" date="2017" name="J. Biol. Chem.">
        <title>Structure and characterization of a class 3B proline utilization A: Ligand-induced dimerization and importance of the C-terminal domain for catalysis.</title>
        <authorList>
            <person name="Korasick D."/>
            <person name="Gamage T.T."/>
            <person name="Christgen S."/>
            <person name="Stiers K.M."/>
            <person name="Beamer L.J."/>
            <person name="Henzl M.T."/>
            <person name="Becker D.F."/>
            <person name="Tanner J.J."/>
        </authorList>
    </citation>
    <scope>X-RAY CRYSTALLOGRAPHY (2.70 ANGSTROMS) IN COMPLEX WITH FAD AND NAD(+)</scope>
</reference>
<evidence type="ECO:0000256" key="5">
    <source>
        <dbReference type="ARBA" id="ARBA00048142"/>
    </source>
</evidence>
<dbReference type="GO" id="GO:0003842">
    <property type="term" value="F:L-glutamate gamma-semialdehyde dehydrogenase activity"/>
    <property type="evidence" value="ECO:0007669"/>
    <property type="project" value="UniProtKB-EC"/>
</dbReference>
<feature type="binding site" evidence="10">
    <location>
        <position position="299"/>
    </location>
    <ligand>
        <name>FAD</name>
        <dbReference type="ChEBI" id="CHEBI:57692"/>
    </ligand>
</feature>
<dbReference type="Gene3D" id="3.40.605.10">
    <property type="entry name" value="Aldehyde Dehydrogenase, Chain A, domain 1"/>
    <property type="match status" value="1"/>
</dbReference>
<dbReference type="GO" id="GO:0000166">
    <property type="term" value="F:nucleotide binding"/>
    <property type="evidence" value="ECO:0007669"/>
    <property type="project" value="UniProtKB-KW"/>
</dbReference>
<dbReference type="PIRSF" id="PIRSF000197">
    <property type="entry name" value="Bifunct_PutA"/>
    <property type="match status" value="1"/>
</dbReference>
<dbReference type="GO" id="GO:0009898">
    <property type="term" value="C:cytoplasmic side of plasma membrane"/>
    <property type="evidence" value="ECO:0007669"/>
    <property type="project" value="TreeGrafter"/>
</dbReference>
<feature type="binding site" evidence="10">
    <location>
        <position position="353"/>
    </location>
    <ligand>
        <name>FAD</name>
        <dbReference type="ChEBI" id="CHEBI:57692"/>
    </ligand>
</feature>
<dbReference type="GO" id="GO:0010133">
    <property type="term" value="P:L-proline catabolic process to L-glutamate"/>
    <property type="evidence" value="ECO:0007669"/>
    <property type="project" value="InterPro"/>
</dbReference>
<accession>A0A1X8XLF1</accession>
<organism evidence="9">
    <name type="scientific">Corynebacterium freiburgense</name>
    <dbReference type="NCBI Taxonomy" id="556548"/>
    <lineage>
        <taxon>Bacteria</taxon>
        <taxon>Bacillati</taxon>
        <taxon>Actinomycetota</taxon>
        <taxon>Actinomycetes</taxon>
        <taxon>Mycobacteriales</taxon>
        <taxon>Corynebacteriaceae</taxon>
        <taxon>Corynebacterium</taxon>
    </lineage>
</organism>
<feature type="binding site" evidence="10">
    <location>
        <position position="618"/>
    </location>
    <ligand>
        <name>NAD(+)</name>
        <dbReference type="ChEBI" id="CHEBI:57540"/>
    </ligand>
</feature>
<comment type="pathway">
    <text evidence="1">Amino-acid degradation; L-proline degradation into L-glutamate; L-glutamate from L-proline: step 2/2.</text>
</comment>
<dbReference type="InterPro" id="IPR029041">
    <property type="entry name" value="FAD-linked_oxidoreductase-like"/>
</dbReference>
<feature type="binding site" evidence="10">
    <location>
        <position position="592"/>
    </location>
    <ligand>
        <name>NAD(+)</name>
        <dbReference type="ChEBI" id="CHEBI:57540"/>
    </ligand>
</feature>
<feature type="binding site" evidence="10">
    <location>
        <position position="352"/>
    </location>
    <ligand>
        <name>FAD</name>
        <dbReference type="ChEBI" id="CHEBI:57692"/>
    </ligand>
</feature>
<evidence type="ECO:0000256" key="4">
    <source>
        <dbReference type="ARBA" id="ARBA00023027"/>
    </source>
</evidence>
<feature type="domain" description="Proline dehydrogenase" evidence="8">
    <location>
        <begin position="142"/>
        <end position="429"/>
    </location>
</feature>
<dbReference type="SUPFAM" id="SSF51730">
    <property type="entry name" value="FAD-linked oxidoreductase"/>
    <property type="match status" value="1"/>
</dbReference>
<dbReference type="PDB" id="5UX5">
    <property type="method" value="X-ray"/>
    <property type="resolution" value="2.70 A"/>
    <property type="chains" value="A/B/C/D=1-1076"/>
</dbReference>
<keyword evidence="4" id="KW-0520">NAD</keyword>
<protein>
    <recommendedName>
        <fullName evidence="2">L-glutamate gamma-semialdehyde dehydrogenase</fullName>
        <ecNumber evidence="2">1.2.1.88</ecNumber>
    </recommendedName>
</protein>
<dbReference type="InterPro" id="IPR002872">
    <property type="entry name" value="Proline_DH_dom"/>
</dbReference>
<feature type="binding site" evidence="10">
    <location>
        <position position="819"/>
    </location>
    <ligand>
        <name>NAD(+)</name>
        <dbReference type="ChEBI" id="CHEBI:57540"/>
    </ligand>
</feature>
<dbReference type="AlphaFoldDB" id="A0A1X8XLF1"/>
<evidence type="ECO:0000256" key="6">
    <source>
        <dbReference type="PIRSR" id="PIRSR000197-1"/>
    </source>
</evidence>
<feature type="binding site" evidence="10">
    <location>
        <position position="296"/>
    </location>
    <ligand>
        <name>FAD</name>
        <dbReference type="ChEBI" id="CHEBI:57692"/>
    </ligand>
</feature>
<keyword evidence="10" id="KW-0274">FAD</keyword>
<feature type="binding site" evidence="10">
    <location>
        <position position="422"/>
    </location>
    <ligand>
        <name>FAD</name>
        <dbReference type="ChEBI" id="CHEBI:57692"/>
    </ligand>
</feature>
<comment type="catalytic activity">
    <reaction evidence="5">
        <text>L-glutamate 5-semialdehyde + NAD(+) + H2O = L-glutamate + NADH + 2 H(+)</text>
        <dbReference type="Rhea" id="RHEA:30235"/>
        <dbReference type="ChEBI" id="CHEBI:15377"/>
        <dbReference type="ChEBI" id="CHEBI:15378"/>
        <dbReference type="ChEBI" id="CHEBI:29985"/>
        <dbReference type="ChEBI" id="CHEBI:57540"/>
        <dbReference type="ChEBI" id="CHEBI:57945"/>
        <dbReference type="ChEBI" id="CHEBI:58066"/>
        <dbReference type="EC" id="1.2.1.88"/>
    </reaction>
</comment>
<dbReference type="InterPro" id="IPR016163">
    <property type="entry name" value="Ald_DH_C"/>
</dbReference>
<evidence type="ECO:0000313" key="9">
    <source>
        <dbReference type="PDB" id="5UX5"/>
    </source>
</evidence>
<dbReference type="InterPro" id="IPR016160">
    <property type="entry name" value="Ald_DH_CS_CYS"/>
</dbReference>
<dbReference type="GO" id="GO:0004657">
    <property type="term" value="F:proline dehydrogenase activity"/>
    <property type="evidence" value="ECO:0007669"/>
    <property type="project" value="InterPro"/>
</dbReference>
<dbReference type="InterPro" id="IPR016161">
    <property type="entry name" value="Ald_DH/histidinol_DH"/>
</dbReference>
<dbReference type="InterPro" id="IPR050485">
    <property type="entry name" value="Proline_metab_enzyme"/>
</dbReference>
<evidence type="ECO:0000256" key="1">
    <source>
        <dbReference type="ARBA" id="ARBA00004786"/>
    </source>
</evidence>